<organism evidence="1 2">
    <name type="scientific">Candidatus Methylomirabilis limnetica</name>
    <dbReference type="NCBI Taxonomy" id="2033718"/>
    <lineage>
        <taxon>Bacteria</taxon>
        <taxon>Candidatus Methylomirabilota</taxon>
        <taxon>Candidatus Methylomirabilia</taxon>
        <taxon>Candidatus Methylomirabilales</taxon>
        <taxon>Candidatus Methylomirabilaceae</taxon>
        <taxon>Candidatus Methylomirabilis</taxon>
    </lineage>
</organism>
<accession>A0A2T4TZX5</accession>
<proteinExistence type="predicted"/>
<dbReference type="EMBL" id="NVQC01000013">
    <property type="protein sequence ID" value="PTL36670.1"/>
    <property type="molecule type" value="Genomic_DNA"/>
</dbReference>
<protein>
    <submittedName>
        <fullName evidence="1">Uncharacterized protein</fullName>
    </submittedName>
</protein>
<dbReference type="Proteomes" id="UP000241436">
    <property type="component" value="Unassembled WGS sequence"/>
</dbReference>
<gene>
    <name evidence="1" type="ORF">CLG94_03025</name>
</gene>
<reference evidence="2" key="2">
    <citation type="journal article" date="2018" name="Environ. Microbiol.">
        <title>Bloom of a denitrifying methanotroph, 'Candidatus Methylomirabilis limnetica', in a deep stratified lake.</title>
        <authorList>
            <person name="Graf J.S."/>
            <person name="Mayr M.J."/>
            <person name="Marchant H.K."/>
            <person name="Tienken D."/>
            <person name="Hach P.F."/>
            <person name="Brand A."/>
            <person name="Schubert C.J."/>
            <person name="Kuypers M.M."/>
            <person name="Milucka J."/>
        </authorList>
    </citation>
    <scope>NUCLEOTIDE SEQUENCE [LARGE SCALE GENOMIC DNA]</scope>
    <source>
        <strain evidence="2">Zug</strain>
    </source>
</reference>
<evidence type="ECO:0000313" key="1">
    <source>
        <dbReference type="EMBL" id="PTL36670.1"/>
    </source>
</evidence>
<dbReference type="AlphaFoldDB" id="A0A2T4TZX5"/>
<reference evidence="1 2" key="1">
    <citation type="submission" date="2017-09" db="EMBL/GenBank/DDBJ databases">
        <title>Bloom of a denitrifying methanotroph, Candidatus Methylomirabilis limnetica, in a deep stratified lake.</title>
        <authorList>
            <person name="Graf J.S."/>
            <person name="Marchant H.K."/>
            <person name="Tienken D."/>
            <person name="Hach P.F."/>
            <person name="Brand A."/>
            <person name="Schubert C.J."/>
            <person name="Kuypers M.M."/>
            <person name="Milucka J."/>
        </authorList>
    </citation>
    <scope>NUCLEOTIDE SEQUENCE [LARGE SCALE GENOMIC DNA]</scope>
    <source>
        <strain evidence="1 2">Zug</strain>
    </source>
</reference>
<name>A0A2T4TZX5_9BACT</name>
<evidence type="ECO:0000313" key="2">
    <source>
        <dbReference type="Proteomes" id="UP000241436"/>
    </source>
</evidence>
<keyword evidence="2" id="KW-1185">Reference proteome</keyword>
<sequence>MAVVAQQRTVVGIAPACVALSVVRATFYRRQKPQIEVPRPPRQVLRALPPDERKMVLSMLNDDRFADLAPAQVYTADLEHSLPGGHQKLIDLPKPPVIIPIPPRPIIQAAGKRVPVLTTCR</sequence>
<comment type="caution">
    <text evidence="1">The sequence shown here is derived from an EMBL/GenBank/DDBJ whole genome shotgun (WGS) entry which is preliminary data.</text>
</comment>